<evidence type="ECO:0000259" key="10">
    <source>
        <dbReference type="PROSITE" id="PS51767"/>
    </source>
</evidence>
<evidence type="ECO:0000256" key="7">
    <source>
        <dbReference type="ARBA" id="ARBA00022801"/>
    </source>
</evidence>
<comment type="similarity">
    <text evidence="2">Belongs to the peptidase A1 family.</text>
</comment>
<dbReference type="Gene3D" id="2.40.70.10">
    <property type="entry name" value="Acid Proteases"/>
    <property type="match status" value="2"/>
</dbReference>
<evidence type="ECO:0000256" key="6">
    <source>
        <dbReference type="ARBA" id="ARBA00022750"/>
    </source>
</evidence>
<evidence type="ECO:0000256" key="2">
    <source>
        <dbReference type="ARBA" id="ARBA00007447"/>
    </source>
</evidence>
<dbReference type="GO" id="GO:0006508">
    <property type="term" value="P:proteolysis"/>
    <property type="evidence" value="ECO:0007669"/>
    <property type="project" value="UniProtKB-KW"/>
</dbReference>
<evidence type="ECO:0000256" key="9">
    <source>
        <dbReference type="SAM" id="SignalP"/>
    </source>
</evidence>
<dbReference type="Pfam" id="PF14543">
    <property type="entry name" value="TAXi_N"/>
    <property type="match status" value="1"/>
</dbReference>
<keyword evidence="3" id="KW-0964">Secreted</keyword>
<dbReference type="InterPro" id="IPR034161">
    <property type="entry name" value="Pepsin-like_plant"/>
</dbReference>
<organism evidence="11 12">
    <name type="scientific">Quercus rubra</name>
    <name type="common">Northern red oak</name>
    <name type="synonym">Quercus borealis</name>
    <dbReference type="NCBI Taxonomy" id="3512"/>
    <lineage>
        <taxon>Eukaryota</taxon>
        <taxon>Viridiplantae</taxon>
        <taxon>Streptophyta</taxon>
        <taxon>Embryophyta</taxon>
        <taxon>Tracheophyta</taxon>
        <taxon>Spermatophyta</taxon>
        <taxon>Magnoliopsida</taxon>
        <taxon>eudicotyledons</taxon>
        <taxon>Gunneridae</taxon>
        <taxon>Pentapetalae</taxon>
        <taxon>rosids</taxon>
        <taxon>fabids</taxon>
        <taxon>Fagales</taxon>
        <taxon>Fagaceae</taxon>
        <taxon>Quercus</taxon>
    </lineage>
</organism>
<dbReference type="InterPro" id="IPR032799">
    <property type="entry name" value="TAXi_C"/>
</dbReference>
<keyword evidence="6" id="KW-0064">Aspartyl protease</keyword>
<evidence type="ECO:0000313" key="12">
    <source>
        <dbReference type="Proteomes" id="UP001324115"/>
    </source>
</evidence>
<dbReference type="SUPFAM" id="SSF50630">
    <property type="entry name" value="Acid proteases"/>
    <property type="match status" value="1"/>
</dbReference>
<dbReference type="Proteomes" id="UP001324115">
    <property type="component" value="Unassembled WGS sequence"/>
</dbReference>
<dbReference type="GO" id="GO:0005576">
    <property type="term" value="C:extracellular region"/>
    <property type="evidence" value="ECO:0007669"/>
    <property type="project" value="UniProtKB-SubCell"/>
</dbReference>
<dbReference type="PROSITE" id="PS51767">
    <property type="entry name" value="PEPTIDASE_A1"/>
    <property type="match status" value="1"/>
</dbReference>
<dbReference type="PANTHER" id="PTHR47967:SF66">
    <property type="entry name" value="ASPARTIC PROTEINASE CDR1-RELATED"/>
    <property type="match status" value="1"/>
</dbReference>
<dbReference type="PANTHER" id="PTHR47967">
    <property type="entry name" value="OS07G0603500 PROTEIN-RELATED"/>
    <property type="match status" value="1"/>
</dbReference>
<keyword evidence="12" id="KW-1185">Reference proteome</keyword>
<evidence type="ECO:0000256" key="1">
    <source>
        <dbReference type="ARBA" id="ARBA00004613"/>
    </source>
</evidence>
<dbReference type="EMBL" id="JAXUIC010000004">
    <property type="protein sequence ID" value="KAK4593694.1"/>
    <property type="molecule type" value="Genomic_DNA"/>
</dbReference>
<feature type="domain" description="Peptidase A1" evidence="10">
    <location>
        <begin position="96"/>
        <end position="442"/>
    </location>
</feature>
<evidence type="ECO:0000256" key="3">
    <source>
        <dbReference type="ARBA" id="ARBA00022525"/>
    </source>
</evidence>
<keyword evidence="8" id="KW-0325">Glycoprotein</keyword>
<dbReference type="InterPro" id="IPR051708">
    <property type="entry name" value="Plant_Aspart_Prot_A1"/>
</dbReference>
<dbReference type="AlphaFoldDB" id="A0AAN7IY37"/>
<comment type="caution">
    <text evidence="11">The sequence shown here is derived from an EMBL/GenBank/DDBJ whole genome shotgun (WGS) entry which is preliminary data.</text>
</comment>
<dbReference type="Pfam" id="PF14541">
    <property type="entry name" value="TAXi_C"/>
    <property type="match status" value="1"/>
</dbReference>
<keyword evidence="5 9" id="KW-0732">Signal</keyword>
<gene>
    <name evidence="11" type="ORF">RGQ29_017698</name>
</gene>
<dbReference type="InterPro" id="IPR033121">
    <property type="entry name" value="PEPTIDASE_A1"/>
</dbReference>
<protein>
    <recommendedName>
        <fullName evidence="10">Peptidase A1 domain-containing protein</fullName>
    </recommendedName>
</protein>
<evidence type="ECO:0000256" key="4">
    <source>
        <dbReference type="ARBA" id="ARBA00022670"/>
    </source>
</evidence>
<name>A0AAN7IY37_QUERU</name>
<evidence type="ECO:0000256" key="8">
    <source>
        <dbReference type="ARBA" id="ARBA00023180"/>
    </source>
</evidence>
<dbReference type="GO" id="GO:0004190">
    <property type="term" value="F:aspartic-type endopeptidase activity"/>
    <property type="evidence" value="ECO:0007669"/>
    <property type="project" value="UniProtKB-KW"/>
</dbReference>
<feature type="signal peptide" evidence="9">
    <location>
        <begin position="1"/>
        <end position="30"/>
    </location>
</feature>
<comment type="subcellular location">
    <subcellularLocation>
        <location evidence="1">Secreted</location>
    </subcellularLocation>
</comment>
<dbReference type="CDD" id="cd05476">
    <property type="entry name" value="pepsin_A_like_plant"/>
    <property type="match status" value="1"/>
</dbReference>
<feature type="chain" id="PRO_5042882155" description="Peptidase A1 domain-containing protein" evidence="9">
    <location>
        <begin position="31"/>
        <end position="449"/>
    </location>
</feature>
<reference evidence="11 12" key="1">
    <citation type="journal article" date="2023" name="G3 (Bethesda)">
        <title>A haplotype-resolved chromosome-scale genome for Quercus rubra L. provides insights into the genetics of adaptive traits for red oak species.</title>
        <authorList>
            <person name="Kapoor B."/>
            <person name="Jenkins J."/>
            <person name="Schmutz J."/>
            <person name="Zhebentyayeva T."/>
            <person name="Kuelheim C."/>
            <person name="Coggeshall M."/>
            <person name="Heim C."/>
            <person name="Lasky J.R."/>
            <person name="Leites L."/>
            <person name="Islam-Faridi N."/>
            <person name="Romero-Severson J."/>
            <person name="DeLeo V.L."/>
            <person name="Lucas S.M."/>
            <person name="Lazic D."/>
            <person name="Gailing O."/>
            <person name="Carlson J."/>
            <person name="Staton M."/>
        </authorList>
    </citation>
    <scope>NUCLEOTIDE SEQUENCE [LARGE SCALE GENOMIC DNA]</scope>
    <source>
        <strain evidence="11">Pseudo-F2</strain>
    </source>
</reference>
<dbReference type="FunFam" id="2.40.70.10:FF:000050">
    <property type="entry name" value="Aspartic proteinase CDR1"/>
    <property type="match status" value="1"/>
</dbReference>
<accession>A0AAN7IY37</accession>
<sequence>MTSLHSLRSFAALTAAFSIVFLCSFSLIEASNGDFSVDLIHRDSPNSPFYDPSETPSQRITKAVGHSINRVNRFKPTSSLSTNAAQSDISSNGGEYLLKYSVGTPPVEILGFADTSTDLIWLQCEPCSICYNQTAPLFDPKKSSTYKKVSCSSAQCQSLLHSSCSGGNNSSCQYFVDYYNGSGSSSDGDLAVDTHTLGSTTSRPVPLPKTIIGCGYDNQRFTNANGSGVVGLGRGAASLVSQLGSSIDGKFSYCLIPFTSHGNTTSKLNFGSNAVVSGSGAVSTPLVLGQDSYYYITLEAISVGRKRIDLTSASESGNLEKGNIIINSGITVTSLPEQLYPGFISALKDEIHLPYVDDPTGQLILCYKSSLDDFRIPSITAHFPGADVELSSNTTFISVNNEVVCLAFVPADDLQPAAFFGNLAQSNLLVGIDVLNETVSFKPTDCTKL</sequence>
<keyword evidence="7" id="KW-0378">Hydrolase</keyword>
<proteinExistence type="inferred from homology"/>
<dbReference type="InterPro" id="IPR032861">
    <property type="entry name" value="TAXi_N"/>
</dbReference>
<evidence type="ECO:0000313" key="11">
    <source>
        <dbReference type="EMBL" id="KAK4593694.1"/>
    </source>
</evidence>
<keyword evidence="4" id="KW-0645">Protease</keyword>
<dbReference type="InterPro" id="IPR021109">
    <property type="entry name" value="Peptidase_aspartic_dom_sf"/>
</dbReference>
<evidence type="ECO:0000256" key="5">
    <source>
        <dbReference type="ARBA" id="ARBA00022729"/>
    </source>
</evidence>
<dbReference type="FunFam" id="2.40.70.10:FF:000016">
    <property type="entry name" value="Probable aspartic protease At2g35615"/>
    <property type="match status" value="1"/>
</dbReference>